<evidence type="ECO:0000313" key="2">
    <source>
        <dbReference type="EMBL" id="GAN79705.1"/>
    </source>
</evidence>
<dbReference type="InterPro" id="IPR000182">
    <property type="entry name" value="GNAT_dom"/>
</dbReference>
<proteinExistence type="predicted"/>
<evidence type="ECO:0000313" key="3">
    <source>
        <dbReference type="Proteomes" id="UP000032668"/>
    </source>
</evidence>
<keyword evidence="3" id="KW-1185">Reference proteome</keyword>
<gene>
    <name evidence="2" type="ORF">Aam_026_011</name>
</gene>
<dbReference type="Pfam" id="PF00583">
    <property type="entry name" value="Acetyltransf_1"/>
    <property type="match status" value="1"/>
</dbReference>
<protein>
    <submittedName>
        <fullName evidence="2">Acetyltransferase</fullName>
    </submittedName>
</protein>
<accession>A0A0D6PD77</accession>
<evidence type="ECO:0000259" key="1">
    <source>
        <dbReference type="PROSITE" id="PS51186"/>
    </source>
</evidence>
<dbReference type="OrthoDB" id="9787920at2"/>
<organism evidence="2 3">
    <name type="scientific">Acidocella aminolytica 101 = DSM 11237</name>
    <dbReference type="NCBI Taxonomy" id="1120923"/>
    <lineage>
        <taxon>Bacteria</taxon>
        <taxon>Pseudomonadati</taxon>
        <taxon>Pseudomonadota</taxon>
        <taxon>Alphaproteobacteria</taxon>
        <taxon>Acetobacterales</taxon>
        <taxon>Acidocellaceae</taxon>
        <taxon>Acidocella</taxon>
    </lineage>
</organism>
<reference evidence="2 3" key="1">
    <citation type="submission" date="2012-11" db="EMBL/GenBank/DDBJ databases">
        <title>Whole genome sequence of Acidocella aminolytica 101 = DSM 11237.</title>
        <authorList>
            <person name="Azuma Y."/>
            <person name="Higashiura N."/>
            <person name="Hirakawa H."/>
            <person name="Matsushita K."/>
        </authorList>
    </citation>
    <scope>NUCLEOTIDE SEQUENCE [LARGE SCALE GENOMIC DNA]</scope>
    <source>
        <strain evidence="3">101 / DSM 11237</strain>
    </source>
</reference>
<dbReference type="InterPro" id="IPR016181">
    <property type="entry name" value="Acyl_CoA_acyltransferase"/>
</dbReference>
<dbReference type="CDD" id="cd04301">
    <property type="entry name" value="NAT_SF"/>
    <property type="match status" value="1"/>
</dbReference>
<keyword evidence="2" id="KW-0808">Transferase</keyword>
<name>A0A0D6PD77_9PROT</name>
<sequence length="126" mass="13878">MIIRPAIPEDHEALQTQLWALNQFEQEISGDRRIDLAGTTDSLAEALDTVAQQDGAVLVAEQAGRIAEHLSMYFEMDDVYMREDLRSYAPISNLFVDEALRGQGVGRALTEEVEKIAAARGQSNSG</sequence>
<dbReference type="GO" id="GO:0016747">
    <property type="term" value="F:acyltransferase activity, transferring groups other than amino-acyl groups"/>
    <property type="evidence" value="ECO:0007669"/>
    <property type="project" value="InterPro"/>
</dbReference>
<dbReference type="AlphaFoldDB" id="A0A0D6PD77"/>
<dbReference type="RefSeq" id="WP_048878147.1">
    <property type="nucleotide sequence ID" value="NZ_BANC01000026.1"/>
</dbReference>
<feature type="domain" description="N-acetyltransferase" evidence="1">
    <location>
        <begin position="1"/>
        <end position="126"/>
    </location>
</feature>
<dbReference type="PROSITE" id="PS51186">
    <property type="entry name" value="GNAT"/>
    <property type="match status" value="1"/>
</dbReference>
<comment type="caution">
    <text evidence="2">The sequence shown here is derived from an EMBL/GenBank/DDBJ whole genome shotgun (WGS) entry which is preliminary data.</text>
</comment>
<dbReference type="EMBL" id="BANC01000026">
    <property type="protein sequence ID" value="GAN79705.1"/>
    <property type="molecule type" value="Genomic_DNA"/>
</dbReference>
<dbReference type="Proteomes" id="UP000032668">
    <property type="component" value="Unassembled WGS sequence"/>
</dbReference>
<dbReference type="STRING" id="1120923.SAMN02746095_01088"/>
<dbReference type="SUPFAM" id="SSF55729">
    <property type="entry name" value="Acyl-CoA N-acyltransferases (Nat)"/>
    <property type="match status" value="1"/>
</dbReference>
<dbReference type="Gene3D" id="3.40.630.30">
    <property type="match status" value="1"/>
</dbReference>